<gene>
    <name evidence="1" type="ORF">MW7_001785</name>
</gene>
<reference evidence="1" key="1">
    <citation type="submission" date="2019-05" db="EMBL/GenBank/DDBJ databases">
        <title>Revised genome assembly of Burkholderiaceae (previously Ralstonia) sp. PBA.</title>
        <authorList>
            <person name="Gan H.M."/>
        </authorList>
    </citation>
    <scope>NUCLEOTIDE SEQUENCE</scope>
    <source>
        <strain evidence="1">PBA</strain>
    </source>
</reference>
<organism evidence="1 2">
    <name type="scientific">Imbroritus primus</name>
    <dbReference type="NCBI Taxonomy" id="3058603"/>
    <lineage>
        <taxon>Bacteria</taxon>
        <taxon>Pseudomonadati</taxon>
        <taxon>Pseudomonadota</taxon>
        <taxon>Betaproteobacteria</taxon>
        <taxon>Burkholderiales</taxon>
        <taxon>Burkholderiaceae</taxon>
        <taxon>Imbroritus</taxon>
    </lineage>
</organism>
<dbReference type="EMBL" id="AKCV02000006">
    <property type="protein sequence ID" value="TMS59616.1"/>
    <property type="molecule type" value="Genomic_DNA"/>
</dbReference>
<dbReference type="Proteomes" id="UP000004277">
    <property type="component" value="Unassembled WGS sequence"/>
</dbReference>
<comment type="caution">
    <text evidence="1">The sequence shown here is derived from an EMBL/GenBank/DDBJ whole genome shotgun (WGS) entry which is preliminary data.</text>
</comment>
<evidence type="ECO:0000313" key="2">
    <source>
        <dbReference type="Proteomes" id="UP000004277"/>
    </source>
</evidence>
<protein>
    <submittedName>
        <fullName evidence="1">Iron ABC transporter permease</fullName>
    </submittedName>
</protein>
<evidence type="ECO:0000313" key="1">
    <source>
        <dbReference type="EMBL" id="TMS59616.1"/>
    </source>
</evidence>
<accession>A0ACD3STX1</accession>
<proteinExistence type="predicted"/>
<name>A0ACD3STX1_9BURK</name>
<sequence length="531" mass="57425">MPWIALALAAVVAVPVLGLLATVLDPNAASRDILRHLLQTVMPSYIGTTLILLVSVGLGAAVIGIAVAWIVAAYDFPGKRLYEWALILPLAVPTYVMAYAFTDFLQFSGPVQSLLRELTGERRLPWFPEIRSTGGAALVFIFALYPYVYLLVRTAFIERSPRLHDAARTLGSSPAQAFFRVVLPLARPAAAAGVALVLMETLADYGAVAYFGVQTFTTGIYRAWLSMSDRVAAAQLASALLLFVFVLLVLEKRSRGRLRFYGVGQRFRKPEARRLSGTAAVVANAVCMLPLLIGFVLPTWIMLRLALRDVETLNVERYLLWLTNTLKLASLTAVLAVACTLLLAYAVRLAPGRLSRLGNDIASLGYAVPGAVLAVGILIPLTRLDHWMSAQGWFTGLALTGTIFALLYAYLVRFLSAGLQTVEAGLAKITPAVDASARSLGASNWELLTRIHAPLLRRSVLTAALLVFVDVMKELPATLVLRPFNMDTLAVITNQLAADERLGEAAVPALTIVLAGLIPVILLARAISRKE</sequence>
<keyword evidence="2" id="KW-1185">Reference proteome</keyword>